<evidence type="ECO:0000313" key="2">
    <source>
        <dbReference type="Proteomes" id="UP000191272"/>
    </source>
</evidence>
<dbReference type="Proteomes" id="UP000191272">
    <property type="component" value="Chromosome"/>
</dbReference>
<evidence type="ECO:0000313" key="1">
    <source>
        <dbReference type="EMBL" id="ARC52276.1"/>
    </source>
</evidence>
<organism evidence="1 2">
    <name type="scientific">Neisseria mucosa</name>
    <dbReference type="NCBI Taxonomy" id="488"/>
    <lineage>
        <taxon>Bacteria</taxon>
        <taxon>Pseudomonadati</taxon>
        <taxon>Pseudomonadota</taxon>
        <taxon>Betaproteobacteria</taxon>
        <taxon>Neisseriales</taxon>
        <taxon>Neisseriaceae</taxon>
        <taxon>Neisseria</taxon>
    </lineage>
</organism>
<accession>A0ABM6JFN3</accession>
<gene>
    <name evidence="1" type="ORF">A6J88_13755</name>
</gene>
<keyword evidence="2" id="KW-1185">Reference proteome</keyword>
<dbReference type="EMBL" id="CP020452">
    <property type="protein sequence ID" value="ARC52276.1"/>
    <property type="molecule type" value="Genomic_DNA"/>
</dbReference>
<sequence>MYRLSSQFRYVLPSFPRRRESIVKLEKSWFKKRFLNFKNGFSPARE</sequence>
<proteinExistence type="predicted"/>
<protein>
    <submittedName>
        <fullName evidence="1">PilS cassette</fullName>
    </submittedName>
</protein>
<name>A0ABM6JFN3_NEIMU</name>
<reference evidence="2" key="1">
    <citation type="submission" date="2017-03" db="EMBL/GenBank/DDBJ databases">
        <title>FDA dAtabase for Regulatory Grade micrObial Sequences (FDA-ARGOS): Supporting development and validation of Infectious Disease Dx tests.</title>
        <authorList>
            <person name="Campos J."/>
            <person name="Goldberg B."/>
            <person name="Tallon L."/>
            <person name="Sadzewicz L."/>
            <person name="Sengamalay N."/>
            <person name="Ott S."/>
            <person name="Godinez A."/>
            <person name="Nagaraj S."/>
            <person name="Vyas G."/>
            <person name="Aluvathingal J."/>
            <person name="Nadendla S."/>
            <person name="Geyer C."/>
            <person name="Nandy P."/>
            <person name="Hobson J."/>
            <person name="Sichtig H."/>
        </authorList>
    </citation>
    <scope>NUCLEOTIDE SEQUENCE [LARGE SCALE GENOMIC DNA]</scope>
    <source>
        <strain evidence="2">FDAARGOS_260</strain>
    </source>
</reference>